<evidence type="ECO:0000313" key="2">
    <source>
        <dbReference type="EMBL" id="RXJ60622.1"/>
    </source>
</evidence>
<feature type="compositionally biased region" description="Polar residues" evidence="1">
    <location>
        <begin position="36"/>
        <end position="47"/>
    </location>
</feature>
<dbReference type="Proteomes" id="UP000290657">
    <property type="component" value="Unassembled WGS sequence"/>
</dbReference>
<proteinExistence type="predicted"/>
<evidence type="ECO:0000256" key="1">
    <source>
        <dbReference type="SAM" id="MobiDB-lite"/>
    </source>
</evidence>
<keyword evidence="3" id="KW-1185">Reference proteome</keyword>
<name>A0A4Q0XTE2_9BACT</name>
<organism evidence="2 3">
    <name type="scientific">Candidatus Marinarcus aquaticus</name>
    <dbReference type="NCBI Taxonomy" id="2044504"/>
    <lineage>
        <taxon>Bacteria</taxon>
        <taxon>Pseudomonadati</taxon>
        <taxon>Campylobacterota</taxon>
        <taxon>Epsilonproteobacteria</taxon>
        <taxon>Campylobacterales</taxon>
        <taxon>Arcobacteraceae</taxon>
        <taxon>Candidatus Marinarcus</taxon>
    </lineage>
</organism>
<feature type="region of interest" description="Disordered" evidence="1">
    <location>
        <begin position="36"/>
        <end position="79"/>
    </location>
</feature>
<gene>
    <name evidence="2" type="ORF">CRV04_01015</name>
</gene>
<accession>A0A4Q0XTE2</accession>
<protein>
    <submittedName>
        <fullName evidence="2">Uncharacterized protein</fullName>
    </submittedName>
</protein>
<evidence type="ECO:0000313" key="3">
    <source>
        <dbReference type="Proteomes" id="UP000290657"/>
    </source>
</evidence>
<dbReference type="EMBL" id="PDKN01000001">
    <property type="protein sequence ID" value="RXJ60622.1"/>
    <property type="molecule type" value="Genomic_DNA"/>
</dbReference>
<dbReference type="RefSeq" id="WP_128994756.1">
    <property type="nucleotide sequence ID" value="NZ_PDKN01000001.1"/>
</dbReference>
<reference evidence="2 3" key="1">
    <citation type="submission" date="2017-10" db="EMBL/GenBank/DDBJ databases">
        <title>Genomics of the genus Arcobacter.</title>
        <authorList>
            <person name="Perez-Cataluna A."/>
            <person name="Figueras M.J."/>
        </authorList>
    </citation>
    <scope>NUCLEOTIDE SEQUENCE [LARGE SCALE GENOMIC DNA]</scope>
    <source>
        <strain evidence="2 3">CECT 8987</strain>
    </source>
</reference>
<comment type="caution">
    <text evidence="2">The sequence shown here is derived from an EMBL/GenBank/DDBJ whole genome shotgun (WGS) entry which is preliminary data.</text>
</comment>
<dbReference type="AlphaFoldDB" id="A0A4Q0XTE2"/>
<sequence length="79" mass="9019">MAKIILDVPDNHLNNVLNVIKSLKSELITKVQTEDSTIQPISSSLPQNEKYRPKATPIQKSRSRYLSPEEFKKRLTGKN</sequence>